<dbReference type="RefSeq" id="WP_014263475.1">
    <property type="nucleotide sequence ID" value="NC_016631.1"/>
</dbReference>
<evidence type="ECO:0000313" key="3">
    <source>
        <dbReference type="Proteomes" id="UP000007113"/>
    </source>
</evidence>
<feature type="region of interest" description="Disordered" evidence="1">
    <location>
        <begin position="90"/>
        <end position="113"/>
    </location>
</feature>
<name>G8NZW4_GRAMM</name>
<dbReference type="EMBL" id="CP003130">
    <property type="protein sequence ID" value="AEU34591.1"/>
    <property type="molecule type" value="Genomic_DNA"/>
</dbReference>
<accession>G8NZW4</accession>
<protein>
    <submittedName>
        <fullName evidence="2">Uncharacterized protein</fullName>
    </submittedName>
</protein>
<dbReference type="STRING" id="682795.AciX8_0233"/>
<gene>
    <name evidence="2" type="ordered locus">AciX8_0233</name>
</gene>
<evidence type="ECO:0000313" key="2">
    <source>
        <dbReference type="EMBL" id="AEU34591.1"/>
    </source>
</evidence>
<proteinExistence type="predicted"/>
<dbReference type="HOGENOM" id="CLU_2129926_0_0_0"/>
<dbReference type="Proteomes" id="UP000007113">
    <property type="component" value="Chromosome"/>
</dbReference>
<evidence type="ECO:0000256" key="1">
    <source>
        <dbReference type="SAM" id="MobiDB-lite"/>
    </source>
</evidence>
<organism evidence="2 3">
    <name type="scientific">Granulicella mallensis (strain ATCC BAA-1857 / DSM 23137 / MP5ACTX8)</name>
    <dbReference type="NCBI Taxonomy" id="682795"/>
    <lineage>
        <taxon>Bacteria</taxon>
        <taxon>Pseudomonadati</taxon>
        <taxon>Acidobacteriota</taxon>
        <taxon>Terriglobia</taxon>
        <taxon>Terriglobales</taxon>
        <taxon>Acidobacteriaceae</taxon>
        <taxon>Granulicella</taxon>
    </lineage>
</organism>
<keyword evidence="3" id="KW-1185">Reference proteome</keyword>
<dbReference type="KEGG" id="gma:AciX8_0233"/>
<dbReference type="AlphaFoldDB" id="G8NZW4"/>
<sequence>MLFLLLASVYTFRMGALPKIDPMLTGLAEIDEIDGHQIVRLPDNLHVEGKLFHVTMSGNSLHLQPARRKFTDDEWKSWIADMQRYQEELGDIMPGGRNQNITEPEEIFKEPEA</sequence>
<reference evidence="2 3" key="1">
    <citation type="submission" date="2011-11" db="EMBL/GenBank/DDBJ databases">
        <title>Complete sequence of Granulicella mallensis MP5ACTX8.</title>
        <authorList>
            <consortium name="US DOE Joint Genome Institute"/>
            <person name="Lucas S."/>
            <person name="Copeland A."/>
            <person name="Lapidus A."/>
            <person name="Cheng J.-F."/>
            <person name="Goodwin L."/>
            <person name="Pitluck S."/>
            <person name="Peters L."/>
            <person name="Lu M."/>
            <person name="Detter J.C."/>
            <person name="Han C."/>
            <person name="Tapia R."/>
            <person name="Land M."/>
            <person name="Hauser L."/>
            <person name="Kyrpides N."/>
            <person name="Ivanova N."/>
            <person name="Mikhailova N."/>
            <person name="Pagani I."/>
            <person name="Rawat S."/>
            <person name="Mannisto M."/>
            <person name="Haggblom M."/>
            <person name="Woyke T."/>
        </authorList>
    </citation>
    <scope>NUCLEOTIDE SEQUENCE [LARGE SCALE GENOMIC DNA]</scope>
    <source>
        <strain evidence="3">ATCC BAA-1857 / DSM 23137 / MP5ACTX8</strain>
    </source>
</reference>